<evidence type="ECO:0000313" key="4">
    <source>
        <dbReference type="Proteomes" id="UP000038009"/>
    </source>
</evidence>
<dbReference type="InterPro" id="IPR056040">
    <property type="entry name" value="DUF7623"/>
</dbReference>
<feature type="region of interest" description="Disordered" evidence="1">
    <location>
        <begin position="1047"/>
        <end position="1071"/>
    </location>
</feature>
<feature type="region of interest" description="Disordered" evidence="1">
    <location>
        <begin position="1967"/>
        <end position="2117"/>
    </location>
</feature>
<feature type="compositionally biased region" description="Basic residues" evidence="1">
    <location>
        <begin position="1053"/>
        <end position="1066"/>
    </location>
</feature>
<feature type="region of interest" description="Disordered" evidence="1">
    <location>
        <begin position="1475"/>
        <end position="1498"/>
    </location>
</feature>
<protein>
    <recommendedName>
        <fullName evidence="2">DUF7623 domain-containing protein</fullName>
    </recommendedName>
</protein>
<evidence type="ECO:0000313" key="3">
    <source>
        <dbReference type="EMBL" id="KPI82837.1"/>
    </source>
</evidence>
<dbReference type="OrthoDB" id="250115at2759"/>
<name>A0A0N0P2S3_LEPSE</name>
<evidence type="ECO:0000256" key="1">
    <source>
        <dbReference type="SAM" id="MobiDB-lite"/>
    </source>
</evidence>
<feature type="compositionally biased region" description="Low complexity" evidence="1">
    <location>
        <begin position="1311"/>
        <end position="1356"/>
    </location>
</feature>
<dbReference type="VEuPathDB" id="TriTrypDB:Lsey_0517_0020"/>
<feature type="compositionally biased region" description="Polar residues" evidence="1">
    <location>
        <begin position="2067"/>
        <end position="2079"/>
    </location>
</feature>
<gene>
    <name evidence="3" type="ORF">ABL78_8151</name>
</gene>
<dbReference type="OMA" id="QYPMCAR"/>
<feature type="compositionally biased region" description="Basic and acidic residues" evidence="1">
    <location>
        <begin position="1144"/>
        <end position="1163"/>
    </location>
</feature>
<feature type="compositionally biased region" description="Polar residues" evidence="1">
    <location>
        <begin position="1170"/>
        <end position="1187"/>
    </location>
</feature>
<comment type="caution">
    <text evidence="3">The sequence shown here is derived from an EMBL/GenBank/DDBJ whole genome shotgun (WGS) entry which is preliminary data.</text>
</comment>
<dbReference type="EMBL" id="LJSK01000517">
    <property type="protein sequence ID" value="KPI82837.1"/>
    <property type="molecule type" value="Genomic_DNA"/>
</dbReference>
<feature type="compositionally biased region" description="Polar residues" evidence="1">
    <location>
        <begin position="1261"/>
        <end position="1279"/>
    </location>
</feature>
<feature type="domain" description="DUF7623" evidence="2">
    <location>
        <begin position="467"/>
        <end position="530"/>
    </location>
</feature>
<proteinExistence type="predicted"/>
<feature type="compositionally biased region" description="Low complexity" evidence="1">
    <location>
        <begin position="2029"/>
        <end position="2046"/>
    </location>
</feature>
<dbReference type="Pfam" id="PF24610">
    <property type="entry name" value="DUF7623"/>
    <property type="match status" value="1"/>
</dbReference>
<evidence type="ECO:0000259" key="2">
    <source>
        <dbReference type="Pfam" id="PF24610"/>
    </source>
</evidence>
<feature type="compositionally biased region" description="Low complexity" evidence="1">
    <location>
        <begin position="1188"/>
        <end position="1206"/>
    </location>
</feature>
<feature type="region of interest" description="Disordered" evidence="1">
    <location>
        <begin position="1260"/>
        <end position="1374"/>
    </location>
</feature>
<keyword evidence="4" id="KW-1185">Reference proteome</keyword>
<reference evidence="3 4" key="1">
    <citation type="journal article" date="2015" name="PLoS Pathog.">
        <title>Leptomonas seymouri: Adaptations to the Dixenous Life Cycle Analyzed by Genome Sequencing, Transcriptome Profiling and Co-infection with Leishmania donovani.</title>
        <authorList>
            <person name="Kraeva N."/>
            <person name="Butenko A."/>
            <person name="Hlavacova J."/>
            <person name="Kostygov A."/>
            <person name="Myskova J."/>
            <person name="Grybchuk D."/>
            <person name="Lestinova T."/>
            <person name="Votypka J."/>
            <person name="Volf P."/>
            <person name="Opperdoes F."/>
            <person name="Flegontov P."/>
            <person name="Lukes J."/>
            <person name="Yurchenko V."/>
        </authorList>
    </citation>
    <scope>NUCLEOTIDE SEQUENCE [LARGE SCALE GENOMIC DNA]</scope>
    <source>
        <strain evidence="3 4">ATCC 30220</strain>
    </source>
</reference>
<feature type="compositionally biased region" description="Basic residues" evidence="1">
    <location>
        <begin position="1217"/>
        <end position="1232"/>
    </location>
</feature>
<dbReference type="Proteomes" id="UP000038009">
    <property type="component" value="Unassembled WGS sequence"/>
</dbReference>
<feature type="region of interest" description="Disordered" evidence="1">
    <location>
        <begin position="1098"/>
        <end position="1239"/>
    </location>
</feature>
<organism evidence="3 4">
    <name type="scientific">Leptomonas seymouri</name>
    <dbReference type="NCBI Taxonomy" id="5684"/>
    <lineage>
        <taxon>Eukaryota</taxon>
        <taxon>Discoba</taxon>
        <taxon>Euglenozoa</taxon>
        <taxon>Kinetoplastea</taxon>
        <taxon>Metakinetoplastina</taxon>
        <taxon>Trypanosomatida</taxon>
        <taxon>Trypanosomatidae</taxon>
        <taxon>Leishmaniinae</taxon>
        <taxon>Leptomonas</taxon>
    </lineage>
</organism>
<feature type="compositionally biased region" description="Polar residues" evidence="1">
    <location>
        <begin position="2107"/>
        <end position="2117"/>
    </location>
</feature>
<feature type="compositionally biased region" description="Low complexity" evidence="1">
    <location>
        <begin position="1998"/>
        <end position="2013"/>
    </location>
</feature>
<sequence length="2117" mass="236087">MAERAPLLVGNAFSNAGRLSVVEKLAYDRARAVAEAVKAVELFHIDEDEALRARYPVLRHTDVALIPLREVGIELDRKVQRLARRRLRLRMASAVDFAAVEVVEGELQERVAELASRVVAAEMKGRRRFLPRPRRSAGVVFTALHIPDDEEIVEWRLDVIENPDCNDDDEAVAKKAMRRRGSTLLDAYLEAEVEVAMELRRLRRAHPICVRDVNPSVELDDYMSALRSAYVDWAAFMGKEEPTLVQVEEDIRTRSVALIGDDRCVANALNEYCAAEAELRLAKAHRQQTKLISQLRFTTDVAQYKHRLWSRRQARRRTLATIFDLPDEEGDFVDDDGADSLTDEGTYVAHARTAHAKAVKDSYFLFLQRQKTVFTAAGHSSGARCVSELLKRRLRQLTADAARLQRSAQRRSNAVLQRFPFLQTRYYMSVLLPELRLDEDDVFVRLAEEREKLLKPPSELRDRYPFLPASIDGVPIEELGLETDAEFMRLASQREDLLGPLRAKLKGVQDREEAMRTRMSELVAAHIAEENTQRNKYSFVDIQELPVSLQRLHLEHDVPFMSMYAEYVKVRCSQATEGSSVLKGPKAGDRNRLSSLLLSFEPTSATPVLRPHAKSAAHKKLEKDMRDWVMRRAEEEAVWEVATMMELESLADRFPFLPVEPIFGVHLGETGALQDVVFCAIAAEVERARKNIAPAEEIAAAEKALVTHVMKLAEEKHDESARRRRCFPHLPQRVAGVLVSDMELPESIGIYENDAESALLAYHKAAARAKRRRVWGVEEDEAVRSRHPFLEMNDMHGVPLRQLSLADDSIFMSYLSKWRKVLSKETIDREKLRIYEDLLRERAEERALHIVDVNTFMVGRLRALQLGDALPLEMPLLDMHSELVRDRDPIVAEHESGSVPATSAEDSALVTTMSTVYKCVADELQQEVTLLRQRYPWSVRDVNPALDHDEEFQQLEQQRQRLLENSHQVDTMESIEKEERKRSVELIEDKVYVSEAAQACASAAQKPLRRLTSDELTCRWKYRLRLEHHRRRVVTFEDIPDEVRQAGEALARSQKRRKPRDRKKRGMSWSKLDMDAVPDNVFTEIKEDEYHTSLAGSVQLSDVPGGSEAENPSAPATHVPEGGLSGPHRRHRSSGPRQRLGSAKAERVAVVEASTMRDDDRITPVDADDSNLTSTALPVSASNTDALQQQQQADTVVSGSDVSGVSPRPGESLGADRKKKKRVLKKRLRAHRTSMTSVSSIPDLVSGELVEQDMDEIGTAVSATSERNVGSKSRSSQQRGPLPPSSQRRKMPLKAVPTKPRLAARGIKSMAAAAPAAATTQSPARQRLASAKSSSEPHSRSHSSSTKTTPEPVVTTKTRKRGTSRVSAQALTAAGEAPEVTVGLLNEQQSEQKPQMEVTAVPSRAAMATGRKLELEDQRPCTPSERLSSAASRRRCIARPASRLRSRINVSELEEEPAGEIVVAEHEHELDGSVTHQGGVARPVSSEAKKRTRSASAAKTRNLVATPALSIPAKHTAYSLEANGPADESELAKQQAFVNKVLASLKPTLARPIALEEVEAASVPMDYVYEHHDLDAYAAATGHSSALLKARQKELEDALKKWIVQRATKPQEPAKQCAESIQHLRQERQRLLATRRNPAENPRDVPLRWAWLTPEELDEDAELRQLMSSGASQARITDHLTAWSLRKQTANEALFSRFSFLPALPSGYALTEISFTNDPDFQRYIRGGVYQESVHVQHQMCDVVEKLARAKAAAAESRRPNRYVDRVRVTVETTRDPGAGAEASKGALAAGGDLTQLVKNAQELMEQPEDRQLLDAISAAREKRSSRFLDKRKRLAFITQSKQDAERLIKRMMIRMKKEKTADIPLSTEDVETLRNFFDGVDLDHFGVLDRTDATDFIMITIGESKRMFRADLEKLLFPDIPRGSPLPTLVDFSDFSKFYKAVALQDLVKQDFSFDQQNVGMRAANAIQGSSGGNAGAVAGPTAVPSRRPEPPSTNERVSGAAVGRRGRLSVAPSTTFSQEGSLAAAATSSNRPSTANRNASASSSGPTHGQFALPLQPRRPFAETTRVNEVPMSTNLRLRNAAGDGHNRSDGPAPARTDQWFVNGRPTSGHSNTSN</sequence>
<accession>A0A0N0P2S3</accession>